<dbReference type="GO" id="GO:0005886">
    <property type="term" value="C:plasma membrane"/>
    <property type="evidence" value="ECO:0007669"/>
    <property type="project" value="UniProtKB-SubCell"/>
</dbReference>
<evidence type="ECO:0000256" key="5">
    <source>
        <dbReference type="ARBA" id="ARBA00022989"/>
    </source>
</evidence>
<dbReference type="EMBL" id="AOGK01000027">
    <property type="protein sequence ID" value="MDG5977886.1"/>
    <property type="molecule type" value="Genomic_DNA"/>
</dbReference>
<evidence type="ECO:0000313" key="11">
    <source>
        <dbReference type="Proteomes" id="UP001152876"/>
    </source>
</evidence>
<keyword evidence="7" id="KW-0975">Bacterial flagellum</keyword>
<dbReference type="PANTHER" id="PTHR38766:SF1">
    <property type="entry name" value="FLAGELLAR PROTEIN FLIO"/>
    <property type="match status" value="1"/>
</dbReference>
<keyword evidence="10" id="KW-0282">Flagellum</keyword>
<feature type="transmembrane region" description="Helical" evidence="9">
    <location>
        <begin position="6"/>
        <end position="24"/>
    </location>
</feature>
<dbReference type="PANTHER" id="PTHR38766">
    <property type="entry name" value="FLAGELLAR PROTEIN FLIO"/>
    <property type="match status" value="1"/>
</dbReference>
<sequence length="123" mass="12894">MTMLQNAAPAVILLIVMVGVAWLLQRYRRHLPGVSRQQGPALQVLNSLSLGPQQRVVTVQVGQGADSVCLVLGVAPGGVHTLHSLPLPAEPLASADTNPPMATGFAARLAQFTSSHKAPHAPR</sequence>
<dbReference type="Pfam" id="PF04347">
    <property type="entry name" value="FliO"/>
    <property type="match status" value="1"/>
</dbReference>
<gene>
    <name evidence="10" type="ORF">H010_21721</name>
</gene>
<keyword evidence="10" id="KW-0966">Cell projection</keyword>
<dbReference type="InterPro" id="IPR052205">
    <property type="entry name" value="FliO/MopB"/>
</dbReference>
<keyword evidence="5 9" id="KW-1133">Transmembrane helix</keyword>
<keyword evidence="6 9" id="KW-0472">Membrane</keyword>
<keyword evidence="4 9" id="KW-0812">Transmembrane</keyword>
<dbReference type="Proteomes" id="UP001152876">
    <property type="component" value="Unassembled WGS sequence"/>
</dbReference>
<evidence type="ECO:0000256" key="6">
    <source>
        <dbReference type="ARBA" id="ARBA00023136"/>
    </source>
</evidence>
<keyword evidence="11" id="KW-1185">Reference proteome</keyword>
<comment type="subcellular location">
    <subcellularLocation>
        <location evidence="1">Bacterial flagellum basal body</location>
    </subcellularLocation>
    <subcellularLocation>
        <location evidence="2">Cell membrane</location>
    </subcellularLocation>
</comment>
<proteinExistence type="inferred from homology"/>
<comment type="caution">
    <text evidence="10">The sequence shown here is derived from an EMBL/GenBank/DDBJ whole genome shotgun (WGS) entry which is preliminary data.</text>
</comment>
<comment type="similarity">
    <text evidence="8">Belongs to the FliO/MopB family.</text>
</comment>
<dbReference type="GO" id="GO:0009425">
    <property type="term" value="C:bacterial-type flagellum basal body"/>
    <property type="evidence" value="ECO:0007669"/>
    <property type="project" value="UniProtKB-SubCell"/>
</dbReference>
<dbReference type="InterPro" id="IPR022781">
    <property type="entry name" value="Flagellar_biosynth_FliO"/>
</dbReference>
<keyword evidence="3" id="KW-1003">Cell membrane</keyword>
<evidence type="ECO:0000256" key="9">
    <source>
        <dbReference type="SAM" id="Phobius"/>
    </source>
</evidence>
<reference evidence="10" key="1">
    <citation type="submission" date="2013-01" db="EMBL/GenBank/DDBJ databases">
        <title>Genome draft of Hydrogenophaga taeniospiralis 2K1.</title>
        <authorList>
            <person name="Gomila M."/>
            <person name="Lalucat J."/>
        </authorList>
    </citation>
    <scope>NUCLEOTIDE SEQUENCE</scope>
    <source>
        <strain evidence="10">CCUG 15921</strain>
    </source>
</reference>
<dbReference type="AlphaFoldDB" id="A0A9X4NWZ3"/>
<evidence type="ECO:0000256" key="7">
    <source>
        <dbReference type="ARBA" id="ARBA00023143"/>
    </source>
</evidence>
<evidence type="ECO:0000313" key="10">
    <source>
        <dbReference type="EMBL" id="MDG5977886.1"/>
    </source>
</evidence>
<evidence type="ECO:0000256" key="8">
    <source>
        <dbReference type="ARBA" id="ARBA00037937"/>
    </source>
</evidence>
<dbReference type="GO" id="GO:0044781">
    <property type="term" value="P:bacterial-type flagellum organization"/>
    <property type="evidence" value="ECO:0007669"/>
    <property type="project" value="InterPro"/>
</dbReference>
<keyword evidence="10" id="KW-0969">Cilium</keyword>
<evidence type="ECO:0000256" key="3">
    <source>
        <dbReference type="ARBA" id="ARBA00022475"/>
    </source>
</evidence>
<name>A0A9X4NWZ3_9BURK</name>
<evidence type="ECO:0000256" key="2">
    <source>
        <dbReference type="ARBA" id="ARBA00004236"/>
    </source>
</evidence>
<evidence type="ECO:0000256" key="4">
    <source>
        <dbReference type="ARBA" id="ARBA00022692"/>
    </source>
</evidence>
<accession>A0A9X4NWZ3</accession>
<protein>
    <submittedName>
        <fullName evidence="10">Flagellar biosynthesis protein FliO</fullName>
    </submittedName>
</protein>
<evidence type="ECO:0000256" key="1">
    <source>
        <dbReference type="ARBA" id="ARBA00004117"/>
    </source>
</evidence>
<organism evidence="10 11">
    <name type="scientific">Hydrogenophaga taeniospiralis CCUG 15921</name>
    <dbReference type="NCBI Taxonomy" id="1281780"/>
    <lineage>
        <taxon>Bacteria</taxon>
        <taxon>Pseudomonadati</taxon>
        <taxon>Pseudomonadota</taxon>
        <taxon>Betaproteobacteria</taxon>
        <taxon>Burkholderiales</taxon>
        <taxon>Comamonadaceae</taxon>
        <taxon>Hydrogenophaga</taxon>
    </lineage>
</organism>